<evidence type="ECO:0000256" key="8">
    <source>
        <dbReference type="ARBA" id="ARBA00030117"/>
    </source>
</evidence>
<feature type="region of interest" description="Disordered" evidence="9">
    <location>
        <begin position="1"/>
        <end position="55"/>
    </location>
</feature>
<evidence type="ECO:0000313" key="11">
    <source>
        <dbReference type="EMBL" id="KHT64126.1"/>
    </source>
</evidence>
<evidence type="ECO:0000256" key="5">
    <source>
        <dbReference type="ARBA" id="ARBA00023015"/>
    </source>
</evidence>
<organism evidence="11 12">
    <name type="scientific">Photobacterium gaetbulicola</name>
    <dbReference type="NCBI Taxonomy" id="1295392"/>
    <lineage>
        <taxon>Bacteria</taxon>
        <taxon>Pseudomonadati</taxon>
        <taxon>Pseudomonadota</taxon>
        <taxon>Gammaproteobacteria</taxon>
        <taxon>Vibrionales</taxon>
        <taxon>Vibrionaceae</taxon>
        <taxon>Photobacterium</taxon>
    </lineage>
</organism>
<feature type="domain" description="Anti-sigma-28 factor FlgM C-terminal" evidence="10">
    <location>
        <begin position="41"/>
        <end position="95"/>
    </location>
</feature>
<evidence type="ECO:0000259" key="10">
    <source>
        <dbReference type="Pfam" id="PF04316"/>
    </source>
</evidence>
<evidence type="ECO:0000256" key="6">
    <source>
        <dbReference type="ARBA" id="ARBA00023163"/>
    </source>
</evidence>
<evidence type="ECO:0000256" key="1">
    <source>
        <dbReference type="ARBA" id="ARBA00005322"/>
    </source>
</evidence>
<dbReference type="EMBL" id="JWLZ01000124">
    <property type="protein sequence ID" value="KHT64126.1"/>
    <property type="molecule type" value="Genomic_DNA"/>
</dbReference>
<evidence type="ECO:0000256" key="2">
    <source>
        <dbReference type="ARBA" id="ARBA00017823"/>
    </source>
</evidence>
<comment type="similarity">
    <text evidence="1">Belongs to the FlgM family.</text>
</comment>
<keyword evidence="5" id="KW-0805">Transcription regulation</keyword>
<dbReference type="AlphaFoldDB" id="A0A0B9GZI5"/>
<dbReference type="InterPro" id="IPR035890">
    <property type="entry name" value="Anti-sigma-28_factor_FlgM_sf"/>
</dbReference>
<proteinExistence type="inferred from homology"/>
<protein>
    <recommendedName>
        <fullName evidence="2">Negative regulator of flagellin synthesis</fullName>
    </recommendedName>
    <alternativeName>
        <fullName evidence="8">Anti-sigma-28 factor</fullName>
    </alternativeName>
</protein>
<feature type="compositionally biased region" description="Low complexity" evidence="9">
    <location>
        <begin position="37"/>
        <end position="54"/>
    </location>
</feature>
<dbReference type="InterPro" id="IPR007412">
    <property type="entry name" value="FlgM"/>
</dbReference>
<keyword evidence="11" id="KW-0966">Cell projection</keyword>
<keyword evidence="6" id="KW-0804">Transcription</keyword>
<dbReference type="RefSeq" id="WP_039460679.1">
    <property type="nucleotide sequence ID" value="NZ_JWLZ01000124.1"/>
</dbReference>
<keyword evidence="3" id="KW-0678">Repressor</keyword>
<evidence type="ECO:0000256" key="4">
    <source>
        <dbReference type="ARBA" id="ARBA00022795"/>
    </source>
</evidence>
<evidence type="ECO:0000313" key="12">
    <source>
        <dbReference type="Proteomes" id="UP000031278"/>
    </source>
</evidence>
<evidence type="ECO:0000256" key="3">
    <source>
        <dbReference type="ARBA" id="ARBA00022491"/>
    </source>
</evidence>
<evidence type="ECO:0000256" key="7">
    <source>
        <dbReference type="ARBA" id="ARBA00024739"/>
    </source>
</evidence>
<dbReference type="SUPFAM" id="SSF101498">
    <property type="entry name" value="Anti-sigma factor FlgM"/>
    <property type="match status" value="1"/>
</dbReference>
<evidence type="ECO:0000256" key="9">
    <source>
        <dbReference type="SAM" id="MobiDB-lite"/>
    </source>
</evidence>
<keyword evidence="11" id="KW-0282">Flagellum</keyword>
<dbReference type="Pfam" id="PF04316">
    <property type="entry name" value="FlgM"/>
    <property type="match status" value="1"/>
</dbReference>
<gene>
    <name evidence="11" type="ORF">RJ45_08545</name>
</gene>
<dbReference type="Proteomes" id="UP000031278">
    <property type="component" value="Unassembled WGS sequence"/>
</dbReference>
<dbReference type="NCBIfam" id="TIGR03824">
    <property type="entry name" value="FlgM_jcvi"/>
    <property type="match status" value="1"/>
</dbReference>
<dbReference type="GO" id="GO:0045892">
    <property type="term" value="P:negative regulation of DNA-templated transcription"/>
    <property type="evidence" value="ECO:0007669"/>
    <property type="project" value="InterPro"/>
</dbReference>
<comment type="function">
    <text evidence="7">Responsible for the coupling of flagellin expression to flagellar assembly by preventing expression of the flagellin genes when a component of the middle class of proteins is defective. It negatively regulates flagellar genes by inhibiting the activity of FliA by directly binding to FliA.</text>
</comment>
<keyword evidence="4" id="KW-1005">Bacterial flagellum biogenesis</keyword>
<feature type="compositionally biased region" description="Polar residues" evidence="9">
    <location>
        <begin position="1"/>
        <end position="24"/>
    </location>
</feature>
<keyword evidence="11" id="KW-0969">Cilium</keyword>
<name>A0A0B9GZI5_9GAMM</name>
<comment type="caution">
    <text evidence="11">The sequence shown here is derived from an EMBL/GenBank/DDBJ whole genome shotgun (WGS) entry which is preliminary data.</text>
</comment>
<dbReference type="InterPro" id="IPR031316">
    <property type="entry name" value="FlgM_C"/>
</dbReference>
<dbReference type="GO" id="GO:0044781">
    <property type="term" value="P:bacterial-type flagellum organization"/>
    <property type="evidence" value="ECO:0007669"/>
    <property type="project" value="UniProtKB-KW"/>
</dbReference>
<accession>A0A0B9GZI5</accession>
<sequence>MPTINNIRTNQPMTSGGQVSNSEAGKSKPSTEAKATSTESDSVSLSSQGQSVGQIHQQLATQEAFDTEKVNAIKEAIANGSYVIDADKLAANMIKLEDELKGL</sequence>
<reference evidence="11 12" key="1">
    <citation type="submission" date="2014-12" db="EMBL/GenBank/DDBJ databases">
        <title>Genome sequencing of Photobacterium gaetbulicola AD005a.</title>
        <authorList>
            <person name="Adrian T.G.S."/>
            <person name="Chan K.G."/>
        </authorList>
    </citation>
    <scope>NUCLEOTIDE SEQUENCE [LARGE SCALE GENOMIC DNA]</scope>
    <source>
        <strain evidence="11 12">AD005a</strain>
    </source>
</reference>